<dbReference type="FunFam" id="3.40.50.300:FF:000808">
    <property type="entry name" value="Small GTP-binding protein, putative"/>
    <property type="match status" value="1"/>
</dbReference>
<accession>A0A336KFX5</accession>
<dbReference type="PROSITE" id="PS51419">
    <property type="entry name" value="RAB"/>
    <property type="match status" value="1"/>
</dbReference>
<dbReference type="SMART" id="SM00176">
    <property type="entry name" value="RAN"/>
    <property type="match status" value="1"/>
</dbReference>
<evidence type="ECO:0000313" key="4">
    <source>
        <dbReference type="EMBL" id="SSX23042.1"/>
    </source>
</evidence>
<reference evidence="4" key="2">
    <citation type="submission" date="2018-07" db="EMBL/GenBank/DDBJ databases">
        <authorList>
            <person name="Quirk P.G."/>
            <person name="Krulwich T.A."/>
        </authorList>
    </citation>
    <scope>NUCLEOTIDE SEQUENCE</scope>
</reference>
<dbReference type="SMART" id="SM00175">
    <property type="entry name" value="RAB"/>
    <property type="match status" value="1"/>
</dbReference>
<dbReference type="SMART" id="SM00174">
    <property type="entry name" value="RHO"/>
    <property type="match status" value="1"/>
</dbReference>
<dbReference type="OMA" id="KWVNEVE"/>
<dbReference type="PANTHER" id="PTHR47978">
    <property type="match status" value="1"/>
</dbReference>
<dbReference type="InterPro" id="IPR005225">
    <property type="entry name" value="Small_GTP-bd"/>
</dbReference>
<dbReference type="EMBL" id="UFQT01000305">
    <property type="protein sequence ID" value="SSX23042.1"/>
    <property type="molecule type" value="Genomic_DNA"/>
</dbReference>
<proteinExistence type="inferred from homology"/>
<dbReference type="GO" id="GO:0005525">
    <property type="term" value="F:GTP binding"/>
    <property type="evidence" value="ECO:0007669"/>
    <property type="project" value="InterPro"/>
</dbReference>
<dbReference type="PROSITE" id="PS51421">
    <property type="entry name" value="RAS"/>
    <property type="match status" value="1"/>
</dbReference>
<dbReference type="EMBL" id="UFQS01000305">
    <property type="protein sequence ID" value="SSX02668.1"/>
    <property type="molecule type" value="Genomic_DNA"/>
</dbReference>
<evidence type="ECO:0000256" key="2">
    <source>
        <dbReference type="ARBA" id="ARBA00022741"/>
    </source>
</evidence>
<dbReference type="SUPFAM" id="SSF52540">
    <property type="entry name" value="P-loop containing nucleoside triphosphate hydrolases"/>
    <property type="match status" value="1"/>
</dbReference>
<evidence type="ECO:0000313" key="3">
    <source>
        <dbReference type="EMBL" id="SSX02668.1"/>
    </source>
</evidence>
<sequence>MGDIIEGKVVVLGSQGVGKTSLVSKYISNVCTNVAPTIGASFMTCNINIDDVKVRLQIWDTAGQERFRSMAPLYYRNANAALLVFDITVYNTFQDVKSWVLELQKNVHDSMVLALVGNKIDLEENRMVSREEASLYANSLGATYFETSTVKDCNIEAIFVNIALGTMKMSGHEPSLANGFSSQMGAVQLAEETLNGLTTGIGVLEQPSWQRDNIAHGESKHLGWCCY</sequence>
<dbReference type="Gene3D" id="3.40.50.300">
    <property type="entry name" value="P-loop containing nucleotide triphosphate hydrolases"/>
    <property type="match status" value="1"/>
</dbReference>
<name>A0A336KFX5_CULSO</name>
<reference evidence="3" key="1">
    <citation type="submission" date="2018-04" db="EMBL/GenBank/DDBJ databases">
        <authorList>
            <person name="Go L.Y."/>
            <person name="Mitchell J.A."/>
        </authorList>
    </citation>
    <scope>NUCLEOTIDE SEQUENCE</scope>
    <source>
        <tissue evidence="3">Whole organism</tissue>
    </source>
</reference>
<organism evidence="3">
    <name type="scientific">Culicoides sonorensis</name>
    <name type="common">Biting midge</name>
    <dbReference type="NCBI Taxonomy" id="179676"/>
    <lineage>
        <taxon>Eukaryota</taxon>
        <taxon>Metazoa</taxon>
        <taxon>Ecdysozoa</taxon>
        <taxon>Arthropoda</taxon>
        <taxon>Hexapoda</taxon>
        <taxon>Insecta</taxon>
        <taxon>Pterygota</taxon>
        <taxon>Neoptera</taxon>
        <taxon>Endopterygota</taxon>
        <taxon>Diptera</taxon>
        <taxon>Nematocera</taxon>
        <taxon>Chironomoidea</taxon>
        <taxon>Ceratopogonidae</taxon>
        <taxon>Ceratopogoninae</taxon>
        <taxon>Culicoides</taxon>
        <taxon>Monoculicoides</taxon>
    </lineage>
</organism>
<dbReference type="PRINTS" id="PR00449">
    <property type="entry name" value="RASTRNSFRMNG"/>
</dbReference>
<dbReference type="InterPro" id="IPR001806">
    <property type="entry name" value="Small_GTPase"/>
</dbReference>
<protein>
    <submittedName>
        <fullName evidence="3">CSON008116 protein</fullName>
    </submittedName>
</protein>
<dbReference type="AlphaFoldDB" id="A0A336KFX5"/>
<dbReference type="VEuPathDB" id="VectorBase:CSON008116"/>
<dbReference type="NCBIfam" id="TIGR00231">
    <property type="entry name" value="small_GTP"/>
    <property type="match status" value="1"/>
</dbReference>
<keyword evidence="2" id="KW-0547">Nucleotide-binding</keyword>
<dbReference type="GO" id="GO:0003924">
    <property type="term" value="F:GTPase activity"/>
    <property type="evidence" value="ECO:0007669"/>
    <property type="project" value="InterPro"/>
</dbReference>
<gene>
    <name evidence="3" type="primary">CSON008116</name>
</gene>
<evidence type="ECO:0000256" key="1">
    <source>
        <dbReference type="ARBA" id="ARBA00006270"/>
    </source>
</evidence>
<comment type="similarity">
    <text evidence="1">Belongs to the small GTPase superfamily. Rab family.</text>
</comment>
<dbReference type="InterPro" id="IPR027417">
    <property type="entry name" value="P-loop_NTPase"/>
</dbReference>
<dbReference type="SMART" id="SM00173">
    <property type="entry name" value="RAS"/>
    <property type="match status" value="1"/>
</dbReference>
<dbReference type="Pfam" id="PF00071">
    <property type="entry name" value="Ras"/>
    <property type="match status" value="1"/>
</dbReference>